<gene>
    <name evidence="1" type="ORF">FNZ23_26185</name>
</gene>
<dbReference type="Proteomes" id="UP000320888">
    <property type="component" value="Unassembled WGS sequence"/>
</dbReference>
<proteinExistence type="predicted"/>
<comment type="caution">
    <text evidence="1">The sequence shown here is derived from an EMBL/GenBank/DDBJ whole genome shotgun (WGS) entry which is preliminary data.</text>
</comment>
<dbReference type="Gene3D" id="2.30.30.40">
    <property type="entry name" value="SH3 Domains"/>
    <property type="match status" value="1"/>
</dbReference>
<reference evidence="1 2" key="1">
    <citation type="submission" date="2019-07" db="EMBL/GenBank/DDBJ databases">
        <title>Draft genome for Streptomyces benahoarensis MZ03-48.</title>
        <authorList>
            <person name="Gonzalez-Pimentel J.L."/>
        </authorList>
    </citation>
    <scope>NUCLEOTIDE SEQUENCE [LARGE SCALE GENOMIC DNA]</scope>
    <source>
        <strain evidence="1 2">MZ03-48</strain>
    </source>
</reference>
<organism evidence="1 2">
    <name type="scientific">Streptomyces benahoarensis</name>
    <dbReference type="NCBI Taxonomy" id="2595054"/>
    <lineage>
        <taxon>Bacteria</taxon>
        <taxon>Bacillati</taxon>
        <taxon>Actinomycetota</taxon>
        <taxon>Actinomycetes</taxon>
        <taxon>Kitasatosporales</taxon>
        <taxon>Streptomycetaceae</taxon>
        <taxon>Streptomyces</taxon>
    </lineage>
</organism>
<protein>
    <submittedName>
        <fullName evidence="1">Peptidase</fullName>
    </submittedName>
</protein>
<dbReference type="EMBL" id="VKLS01000519">
    <property type="protein sequence ID" value="TSB30423.1"/>
    <property type="molecule type" value="Genomic_DNA"/>
</dbReference>
<sequence length="104" mass="10843">MSDIQDLSDATAGDVEARAASAASYPLVPGYRVNVRQGPGTTTPVVRQLPAGSYVQIRCQRYGQRVSGPTGVSEIWDAIAGGGYVSDSYVRTGSSGFVAPRCTS</sequence>
<keyword evidence="2" id="KW-1185">Reference proteome</keyword>
<accession>A0A553YN21</accession>
<name>A0A553YN21_9ACTN</name>
<dbReference type="AlphaFoldDB" id="A0A553YN21"/>
<dbReference type="OrthoDB" id="4305308at2"/>
<evidence type="ECO:0000313" key="1">
    <source>
        <dbReference type="EMBL" id="TSB30423.1"/>
    </source>
</evidence>
<evidence type="ECO:0000313" key="2">
    <source>
        <dbReference type="Proteomes" id="UP000320888"/>
    </source>
</evidence>
<dbReference type="RefSeq" id="WP_143944531.1">
    <property type="nucleotide sequence ID" value="NZ_VKLS01000519.1"/>
</dbReference>